<dbReference type="Gene3D" id="3.30.379.10">
    <property type="entry name" value="Chitobiase/beta-hexosaminidase domain 2-like"/>
    <property type="match status" value="1"/>
</dbReference>
<evidence type="ECO:0000313" key="3">
    <source>
        <dbReference type="Proteomes" id="UP000015525"/>
    </source>
</evidence>
<accession>T0HRC6</accession>
<comment type="caution">
    <text evidence="2">The sequence shown here is derived from an EMBL/GenBank/DDBJ whole genome shotgun (WGS) entry which is preliminary data.</text>
</comment>
<evidence type="ECO:0000313" key="2">
    <source>
        <dbReference type="EMBL" id="EQB14693.1"/>
    </source>
</evidence>
<dbReference type="Proteomes" id="UP000015525">
    <property type="component" value="Unassembled WGS sequence"/>
</dbReference>
<gene>
    <name evidence="2" type="ORF">L288_00645</name>
</gene>
<dbReference type="InterPro" id="IPR029018">
    <property type="entry name" value="Hex-like_dom2"/>
</dbReference>
<protein>
    <recommendedName>
        <fullName evidence="4">Carbohydrate-binding family 6 protein</fullName>
    </recommendedName>
</protein>
<organism evidence="2 3">
    <name type="scientific">Sphingobium quisquiliarum P25</name>
    <dbReference type="NCBI Taxonomy" id="1329909"/>
    <lineage>
        <taxon>Bacteria</taxon>
        <taxon>Pseudomonadati</taxon>
        <taxon>Pseudomonadota</taxon>
        <taxon>Alphaproteobacteria</taxon>
        <taxon>Sphingomonadales</taxon>
        <taxon>Sphingomonadaceae</taxon>
        <taxon>Sphingobium</taxon>
    </lineage>
</organism>
<dbReference type="AlphaFoldDB" id="T0HRC6"/>
<name>T0HRC6_9SPHN</name>
<dbReference type="RefSeq" id="WP_021236467.1">
    <property type="nucleotide sequence ID" value="NZ_ATHO01000007.1"/>
</dbReference>
<dbReference type="PATRIC" id="fig|1329909.3.peg.114"/>
<sequence>MHAFRVDRRQLLLAGAVAPLVPGLAAGKAPPADSPVAFAKREITRASPNPPAISYRIDPALGGQAYRLSGSPEQIRVVAGDAAGAMYGGLDIAEALRTGPEALRELLRDASVRKPYVAKRGIKFNIPLDLRTPSYGDGGDSNRANIPEIWERDFWLAYFDEMARQRFNVLTLWNLHPFPSMVKVPEFPDVALNDVWRSREPLGPDIFDPRGNAAPARYLANYEVVKTMPIEQKIAFWRDVMDMAARRGIEIYIFTWNVFVHGTDGKYGITDKLTNPTTIAYMRASVRELIKTYPLLAGIGITAGENMGYPGQSDAEQNERWLWATYGQGVRDALKSLPGRTVPLIHRFHETKGDTINQVWAGYPGFPQSFTFSHKYSIAHMYSTPRPRFFEREARKSLDGKRSWITVRNDDIFSFRWGDPDFAREYIANMPEAAVLAGFYMGPDGFCLGRDFLDRATAGRPIGSHRPLVLQKHWYAFTLWGRLAYDPRLSDARFEAMLADRFPQANAATLFAALRAASQVIPRTTCFFWRDIDMMWFPEACVHNSLFGMRGYNPGKMRTEFYTVADFMIGNTAPDVDMLNIREWRARMAEGKPIGKASPLDAADGIGGAAAEALRLAALLRQGLGQDAGRELQQTIGDISAMGHLGHYYAAKIRGACALALFDASGDVAQKADAVQHLENALSAWKDYAAVHSAQYLPNFFSRIGWVDVTALTADAAKDMDIARSWTAGTLK</sequence>
<dbReference type="Gene3D" id="3.20.20.80">
    <property type="entry name" value="Glycosidases"/>
    <property type="match status" value="1"/>
</dbReference>
<evidence type="ECO:0008006" key="4">
    <source>
        <dbReference type="Google" id="ProtNLM"/>
    </source>
</evidence>
<reference evidence="2 3" key="1">
    <citation type="journal article" date="2013" name="Genome Announc.">
        <title>Draft Genome Sequence of Sphingobium quisquiliarum Strain P25T, a Novel Hexachlorocyclohexane (HCH)-Degrading Bacterium Isolated from an HCH Dumpsite.</title>
        <authorList>
            <person name="Kumar Singh A."/>
            <person name="Sangwan N."/>
            <person name="Sharma A."/>
            <person name="Gupta V."/>
            <person name="Khurana J.P."/>
            <person name="Lal R."/>
        </authorList>
    </citation>
    <scope>NUCLEOTIDE SEQUENCE [LARGE SCALE GENOMIC DNA]</scope>
    <source>
        <strain evidence="2 3">P25</strain>
    </source>
</reference>
<proteinExistence type="predicted"/>
<dbReference type="EMBL" id="ATHO01000007">
    <property type="protein sequence ID" value="EQB14693.1"/>
    <property type="molecule type" value="Genomic_DNA"/>
</dbReference>
<dbReference type="PROSITE" id="PS51318">
    <property type="entry name" value="TAT"/>
    <property type="match status" value="1"/>
</dbReference>
<dbReference type="GO" id="GO:0016787">
    <property type="term" value="F:hydrolase activity"/>
    <property type="evidence" value="ECO:0007669"/>
    <property type="project" value="UniProtKB-KW"/>
</dbReference>
<dbReference type="InterPro" id="IPR006311">
    <property type="entry name" value="TAT_signal"/>
</dbReference>
<keyword evidence="1" id="KW-0378">Hydrolase</keyword>
<evidence type="ECO:0000256" key="1">
    <source>
        <dbReference type="ARBA" id="ARBA00022801"/>
    </source>
</evidence>
<dbReference type="GO" id="GO:0005975">
    <property type="term" value="P:carbohydrate metabolic process"/>
    <property type="evidence" value="ECO:0007669"/>
    <property type="project" value="UniProtKB-ARBA"/>
</dbReference>
<keyword evidence="3" id="KW-1185">Reference proteome</keyword>